<dbReference type="RefSeq" id="WP_183815975.1">
    <property type="nucleotide sequence ID" value="NZ_JACHOB010000001.1"/>
</dbReference>
<protein>
    <submittedName>
        <fullName evidence="2">Uncharacterized protein</fullName>
    </submittedName>
</protein>
<keyword evidence="1" id="KW-0472">Membrane</keyword>
<organism evidence="2 3">
    <name type="scientific">Parvularcula dongshanensis</name>
    <dbReference type="NCBI Taxonomy" id="1173995"/>
    <lineage>
        <taxon>Bacteria</taxon>
        <taxon>Pseudomonadati</taxon>
        <taxon>Pseudomonadota</taxon>
        <taxon>Alphaproteobacteria</taxon>
        <taxon>Parvularculales</taxon>
        <taxon>Parvularculaceae</taxon>
        <taxon>Parvularcula</taxon>
    </lineage>
</organism>
<dbReference type="AlphaFoldDB" id="A0A840I1Q3"/>
<feature type="transmembrane region" description="Helical" evidence="1">
    <location>
        <begin position="26"/>
        <end position="49"/>
    </location>
</feature>
<name>A0A840I1Q3_9PROT</name>
<gene>
    <name evidence="2" type="ORF">GGQ59_000775</name>
</gene>
<sequence>MTAADEAASDAADLTEGEPRSRRMRAALTTGSVVFGILTVTLIVAAYRFGEGVVYIDGRTISDLSFLEVTGGAAAGAAGVLVGLGAALVGLVAAVLATVLSLALATVGVGFGLFLTLGVVTGPILLAVIIGVLIKRRYWPDVI</sequence>
<accession>A0A840I1Q3</accession>
<keyword evidence="3" id="KW-1185">Reference proteome</keyword>
<keyword evidence="1" id="KW-1133">Transmembrane helix</keyword>
<feature type="transmembrane region" description="Helical" evidence="1">
    <location>
        <begin position="69"/>
        <end position="99"/>
    </location>
</feature>
<comment type="caution">
    <text evidence="2">The sequence shown here is derived from an EMBL/GenBank/DDBJ whole genome shotgun (WGS) entry which is preliminary data.</text>
</comment>
<dbReference type="EMBL" id="JACHOB010000001">
    <property type="protein sequence ID" value="MBB4658275.1"/>
    <property type="molecule type" value="Genomic_DNA"/>
</dbReference>
<keyword evidence="1" id="KW-0812">Transmembrane</keyword>
<proteinExistence type="predicted"/>
<evidence type="ECO:0000313" key="3">
    <source>
        <dbReference type="Proteomes" id="UP000563524"/>
    </source>
</evidence>
<reference evidence="2 3" key="1">
    <citation type="submission" date="2020-08" db="EMBL/GenBank/DDBJ databases">
        <title>Genomic Encyclopedia of Type Strains, Phase IV (KMG-IV): sequencing the most valuable type-strain genomes for metagenomic binning, comparative biology and taxonomic classification.</title>
        <authorList>
            <person name="Goeker M."/>
        </authorList>
    </citation>
    <scope>NUCLEOTIDE SEQUENCE [LARGE SCALE GENOMIC DNA]</scope>
    <source>
        <strain evidence="2 3">DSM 102850</strain>
    </source>
</reference>
<evidence type="ECO:0000256" key="1">
    <source>
        <dbReference type="SAM" id="Phobius"/>
    </source>
</evidence>
<evidence type="ECO:0000313" key="2">
    <source>
        <dbReference type="EMBL" id="MBB4658275.1"/>
    </source>
</evidence>
<feature type="transmembrane region" description="Helical" evidence="1">
    <location>
        <begin position="111"/>
        <end position="134"/>
    </location>
</feature>
<dbReference type="Proteomes" id="UP000563524">
    <property type="component" value="Unassembled WGS sequence"/>
</dbReference>